<protein>
    <submittedName>
        <fullName evidence="2">Cysteine-rich membrane protein 2</fullName>
    </submittedName>
</protein>
<keyword evidence="1" id="KW-0812">Transmembrane</keyword>
<keyword evidence="1" id="KW-0472">Membrane</keyword>
<evidence type="ECO:0000313" key="2">
    <source>
        <dbReference type="EMBL" id="EST43191.1"/>
    </source>
</evidence>
<reference evidence="2 3" key="1">
    <citation type="journal article" date="2014" name="PLoS Genet.">
        <title>The Genome of Spironucleus salmonicida Highlights a Fish Pathogen Adapted to Fluctuating Environments.</title>
        <authorList>
            <person name="Xu F."/>
            <person name="Jerlstrom-Hultqvist J."/>
            <person name="Einarsson E."/>
            <person name="Astvaldsson A."/>
            <person name="Svard S.G."/>
            <person name="Andersson J.O."/>
        </authorList>
    </citation>
    <scope>NUCLEOTIDE SEQUENCE</scope>
    <source>
        <strain evidence="3">ATCC 50377</strain>
    </source>
</reference>
<sequence>MTHDTKCTLDTNSCPESTFCPATTSAPARCLLCTENLIAYGQGCNCTSELATRNCKQCAAQTCSECLPGYTLKTGLCEPKSPETCATSQECRDAGSGYCDEATRKCLPCQAGCAVCTSPTFCAACTGARNVTNSDGTCTLPCRQFVTSSFCRNGSPDFCSKNITSPCDCDGAAHCSTCAYAKKWRCASCLQNRSLSAEGDCGACAEGFQAVGALCVERERVYSGEVVEGGKGGKGVSIGAIIAIIAVVAIIAVCVILGCGFAAKAYRKRQKSIKDGAERCGAERSETGVEAAVHIA</sequence>
<evidence type="ECO:0000313" key="3">
    <source>
        <dbReference type="EMBL" id="KAH0569468.1"/>
    </source>
</evidence>
<reference evidence="3" key="2">
    <citation type="submission" date="2020-12" db="EMBL/GenBank/DDBJ databases">
        <title>New Spironucleus salmonicida genome in near-complete chromosomes.</title>
        <authorList>
            <person name="Xu F."/>
            <person name="Kurt Z."/>
            <person name="Jimenez-Gonzalez A."/>
            <person name="Astvaldsson A."/>
            <person name="Andersson J.O."/>
            <person name="Svard S.G."/>
        </authorList>
    </citation>
    <scope>NUCLEOTIDE SEQUENCE</scope>
    <source>
        <strain evidence="3">ATCC 50377</strain>
    </source>
</reference>
<gene>
    <name evidence="2" type="ORF">SS50377_17132</name>
    <name evidence="3" type="ORF">SS50377_28417</name>
</gene>
<dbReference type="AlphaFoldDB" id="V6LHM8"/>
<accession>V6LHM8</accession>
<organism evidence="2">
    <name type="scientific">Spironucleus salmonicida</name>
    <dbReference type="NCBI Taxonomy" id="348837"/>
    <lineage>
        <taxon>Eukaryota</taxon>
        <taxon>Metamonada</taxon>
        <taxon>Diplomonadida</taxon>
        <taxon>Hexamitidae</taxon>
        <taxon>Hexamitinae</taxon>
        <taxon>Spironucleus</taxon>
    </lineage>
</organism>
<proteinExistence type="predicted"/>
<keyword evidence="1" id="KW-1133">Transmembrane helix</keyword>
<dbReference type="EMBL" id="KI546141">
    <property type="protein sequence ID" value="EST43191.1"/>
    <property type="molecule type" value="Genomic_DNA"/>
</dbReference>
<keyword evidence="4" id="KW-1185">Reference proteome</keyword>
<dbReference type="EMBL" id="AUWU02000009">
    <property type="protein sequence ID" value="KAH0569468.1"/>
    <property type="molecule type" value="Genomic_DNA"/>
</dbReference>
<dbReference type="Proteomes" id="UP000018208">
    <property type="component" value="Unassembled WGS sequence"/>
</dbReference>
<evidence type="ECO:0000313" key="4">
    <source>
        <dbReference type="Proteomes" id="UP000018208"/>
    </source>
</evidence>
<feature type="transmembrane region" description="Helical" evidence="1">
    <location>
        <begin position="238"/>
        <end position="263"/>
    </location>
</feature>
<evidence type="ECO:0000256" key="1">
    <source>
        <dbReference type="SAM" id="Phobius"/>
    </source>
</evidence>
<name>V6LHM8_9EUKA</name>
<dbReference type="VEuPathDB" id="GiardiaDB:SS50377_28417"/>